<evidence type="ECO:0000313" key="6">
    <source>
        <dbReference type="EMBL" id="QOY36835.1"/>
    </source>
</evidence>
<dbReference type="GO" id="GO:0003677">
    <property type="term" value="F:DNA binding"/>
    <property type="evidence" value="ECO:0007669"/>
    <property type="project" value="UniProtKB-UniRule"/>
</dbReference>
<reference evidence="6 7" key="2">
    <citation type="journal article" date="2017" name="Genome Announc.">
        <title>Draft Genome Sequences of Four Alkaliphilic Bacteria Belonging to the Anaerobacillus Genus.</title>
        <authorList>
            <person name="Bassil N.M."/>
            <person name="Lloyd J.R."/>
        </authorList>
    </citation>
    <scope>NUCLEOTIDE SEQUENCE [LARGE SCALE GENOMIC DNA]</scope>
    <source>
        <strain evidence="6 7">NB2006</strain>
    </source>
</reference>
<evidence type="ECO:0000256" key="3">
    <source>
        <dbReference type="PROSITE-ProRule" id="PRU00335"/>
    </source>
</evidence>
<dbReference type="InterPro" id="IPR009057">
    <property type="entry name" value="Homeodomain-like_sf"/>
</dbReference>
<dbReference type="PROSITE" id="PS50977">
    <property type="entry name" value="HTH_TETR_2"/>
    <property type="match status" value="1"/>
</dbReference>
<reference evidence="5 7" key="1">
    <citation type="submission" date="2016-10" db="EMBL/GenBank/DDBJ databases">
        <title>Draft genome sequences of four alkaliphilic bacteria belonging to the Anaerobacillus genus.</title>
        <authorList>
            <person name="Bassil N.M."/>
            <person name="Lloyd J.R."/>
        </authorList>
    </citation>
    <scope>NUCLEOTIDE SEQUENCE [LARGE SCALE GENOMIC DNA]</scope>
    <source>
        <strain evidence="5 7">NB2006</strain>
    </source>
</reference>
<dbReference type="EMBL" id="LQXD01000201">
    <property type="protein sequence ID" value="OIJ04326.1"/>
    <property type="molecule type" value="Genomic_DNA"/>
</dbReference>
<sequence>MPQETREKILQAAIALMSLKGYSATTTKEISQLAGVSEMTLFRKYKTKQEILDNLIEKYTSSFQAKKIFVENDLVYDLEVDLANVSRTYQTFMNENKKVVLLAYKESGTHDEISERLTANPRLMKKFLMDYLLEMKRRDKIIPDINIELTVLSFMTMNLGFFSSQFISVKKVAVVSVEAFIEHSVKIFARGLKK</sequence>
<dbReference type="PANTHER" id="PTHR43479">
    <property type="entry name" value="ACREF/ENVCD OPERON REPRESSOR-RELATED"/>
    <property type="match status" value="1"/>
</dbReference>
<name>A0A1S2KW16_9BACI</name>
<dbReference type="PRINTS" id="PR00455">
    <property type="entry name" value="HTHTETR"/>
</dbReference>
<dbReference type="SUPFAM" id="SSF46689">
    <property type="entry name" value="Homeodomain-like"/>
    <property type="match status" value="1"/>
</dbReference>
<accession>A0A1S2KW16</accession>
<keyword evidence="1" id="KW-0678">Repressor</keyword>
<dbReference type="Proteomes" id="UP000180175">
    <property type="component" value="Chromosome"/>
</dbReference>
<reference evidence="6 7" key="3">
    <citation type="journal article" date="2019" name="Int. J. Syst. Evol. Microbiol.">
        <title>Anaerobacillus isosaccharinicus sp. nov., an alkaliphilic bacterium which degrades isosaccharinic acid.</title>
        <authorList>
            <person name="Bassil N.M."/>
            <person name="Lloyd J.R."/>
        </authorList>
    </citation>
    <scope>NUCLEOTIDE SEQUENCE [LARGE SCALE GENOMIC DNA]</scope>
    <source>
        <strain evidence="6 7">NB2006</strain>
    </source>
</reference>
<keyword evidence="2 3" id="KW-0238">DNA-binding</keyword>
<keyword evidence="7" id="KW-1185">Reference proteome</keyword>
<dbReference type="AlphaFoldDB" id="A0A1S2KW16"/>
<reference evidence="6" key="4">
    <citation type="submission" date="2020-10" db="EMBL/GenBank/DDBJ databases">
        <authorList>
            <person name="Bassil N.M."/>
            <person name="Lloyd J.R."/>
        </authorList>
    </citation>
    <scope>NUCLEOTIDE SEQUENCE</scope>
    <source>
        <strain evidence="6">NB2006</strain>
    </source>
</reference>
<evidence type="ECO:0000313" key="7">
    <source>
        <dbReference type="Proteomes" id="UP000180175"/>
    </source>
</evidence>
<dbReference type="Gene3D" id="1.10.357.10">
    <property type="entry name" value="Tetracycline Repressor, domain 2"/>
    <property type="match status" value="1"/>
</dbReference>
<evidence type="ECO:0000313" key="5">
    <source>
        <dbReference type="EMBL" id="OIJ04326.1"/>
    </source>
</evidence>
<evidence type="ECO:0000256" key="1">
    <source>
        <dbReference type="ARBA" id="ARBA00022491"/>
    </source>
</evidence>
<dbReference type="Pfam" id="PF00440">
    <property type="entry name" value="TetR_N"/>
    <property type="match status" value="1"/>
</dbReference>
<evidence type="ECO:0000259" key="4">
    <source>
        <dbReference type="PROSITE" id="PS50977"/>
    </source>
</evidence>
<proteinExistence type="predicted"/>
<protein>
    <submittedName>
        <fullName evidence="6">TetR/AcrR family transcriptional regulator</fullName>
    </submittedName>
</protein>
<organism evidence="5 7">
    <name type="scientific">Anaerobacillus isosaccharinicus</name>
    <dbReference type="NCBI Taxonomy" id="1532552"/>
    <lineage>
        <taxon>Bacteria</taxon>
        <taxon>Bacillati</taxon>
        <taxon>Bacillota</taxon>
        <taxon>Bacilli</taxon>
        <taxon>Bacillales</taxon>
        <taxon>Bacillaceae</taxon>
        <taxon>Anaerobacillus</taxon>
    </lineage>
</organism>
<dbReference type="KEGG" id="aia:AWH56_004050"/>
<dbReference type="EMBL" id="CP063356">
    <property type="protein sequence ID" value="QOY36835.1"/>
    <property type="molecule type" value="Genomic_DNA"/>
</dbReference>
<dbReference type="InterPro" id="IPR050624">
    <property type="entry name" value="HTH-type_Tx_Regulator"/>
</dbReference>
<dbReference type="InterPro" id="IPR001647">
    <property type="entry name" value="HTH_TetR"/>
</dbReference>
<feature type="domain" description="HTH tetR-type" evidence="4">
    <location>
        <begin position="3"/>
        <end position="63"/>
    </location>
</feature>
<gene>
    <name evidence="6" type="ORF">AWH56_004050</name>
    <name evidence="5" type="ORF">AWH56_23195</name>
</gene>
<evidence type="ECO:0000256" key="2">
    <source>
        <dbReference type="ARBA" id="ARBA00023125"/>
    </source>
</evidence>
<dbReference type="PANTHER" id="PTHR43479:SF11">
    <property type="entry name" value="ACREF_ENVCD OPERON REPRESSOR-RELATED"/>
    <property type="match status" value="1"/>
</dbReference>
<dbReference type="RefSeq" id="WP_071319294.1">
    <property type="nucleotide sequence ID" value="NZ_CP063356.2"/>
</dbReference>
<feature type="DNA-binding region" description="H-T-H motif" evidence="3">
    <location>
        <begin position="26"/>
        <end position="45"/>
    </location>
</feature>
<dbReference type="OrthoDB" id="277085at2"/>